<dbReference type="Proteomes" id="UP000324222">
    <property type="component" value="Unassembled WGS sequence"/>
</dbReference>
<dbReference type="EMBL" id="VSRR010093372">
    <property type="protein sequence ID" value="MPC93027.1"/>
    <property type="molecule type" value="Genomic_DNA"/>
</dbReference>
<evidence type="ECO:0000313" key="1">
    <source>
        <dbReference type="EMBL" id="MPC93027.1"/>
    </source>
</evidence>
<name>A0A5B7JIE8_PORTR</name>
<proteinExistence type="predicted"/>
<comment type="caution">
    <text evidence="1">The sequence shown here is derived from an EMBL/GenBank/DDBJ whole genome shotgun (WGS) entry which is preliminary data.</text>
</comment>
<evidence type="ECO:0000313" key="2">
    <source>
        <dbReference type="Proteomes" id="UP000324222"/>
    </source>
</evidence>
<sequence length="87" mass="10431">MVRGHIGAMWSLLGTSLEKIDYITYLTTFDRLFEIPKEKKTTQYREYLYVLLDYLYAYVERVKPLLDLNQELEAVSKDFNEQWEAGR</sequence>
<keyword evidence="2" id="KW-1185">Reference proteome</keyword>
<protein>
    <submittedName>
        <fullName evidence="1">Splicing factor 3A subunit 3</fullName>
    </submittedName>
</protein>
<accession>A0A5B7JIE8</accession>
<dbReference type="AlphaFoldDB" id="A0A5B7JIE8"/>
<organism evidence="1 2">
    <name type="scientific">Portunus trituberculatus</name>
    <name type="common">Swimming crab</name>
    <name type="synonym">Neptunus trituberculatus</name>
    <dbReference type="NCBI Taxonomy" id="210409"/>
    <lineage>
        <taxon>Eukaryota</taxon>
        <taxon>Metazoa</taxon>
        <taxon>Ecdysozoa</taxon>
        <taxon>Arthropoda</taxon>
        <taxon>Crustacea</taxon>
        <taxon>Multicrustacea</taxon>
        <taxon>Malacostraca</taxon>
        <taxon>Eumalacostraca</taxon>
        <taxon>Eucarida</taxon>
        <taxon>Decapoda</taxon>
        <taxon>Pleocyemata</taxon>
        <taxon>Brachyura</taxon>
        <taxon>Eubrachyura</taxon>
        <taxon>Portunoidea</taxon>
        <taxon>Portunidae</taxon>
        <taxon>Portuninae</taxon>
        <taxon>Portunus</taxon>
    </lineage>
</organism>
<reference evidence="1 2" key="1">
    <citation type="submission" date="2019-05" db="EMBL/GenBank/DDBJ databases">
        <title>Another draft genome of Portunus trituberculatus and its Hox gene families provides insights of decapod evolution.</title>
        <authorList>
            <person name="Jeong J.-H."/>
            <person name="Song I."/>
            <person name="Kim S."/>
            <person name="Choi T."/>
            <person name="Kim D."/>
            <person name="Ryu S."/>
            <person name="Kim W."/>
        </authorList>
    </citation>
    <scope>NUCLEOTIDE SEQUENCE [LARGE SCALE GENOMIC DNA]</scope>
    <source>
        <tissue evidence="1">Muscle</tissue>
    </source>
</reference>
<dbReference type="OrthoDB" id="2160351at2759"/>
<gene>
    <name evidence="1" type="primary">Sf3a3_2</name>
    <name evidence="1" type="ORF">E2C01_088142</name>
</gene>